<proteinExistence type="predicted"/>
<protein>
    <submittedName>
        <fullName evidence="1">Uncharacterized protein</fullName>
    </submittedName>
</protein>
<sequence length="65" mass="7223">MQFEDFIAERGSTVTIREGYGLTKTVTASCLTPTTEYHFSSIGIPFPDTLYKICKIGTQKTCIPD</sequence>
<name>A0A366MDP1_9EURY</name>
<dbReference type="Proteomes" id="UP000253099">
    <property type="component" value="Unassembled WGS sequence"/>
</dbReference>
<accession>A0A366MDP1</accession>
<dbReference type="EMBL" id="NIZT01000005">
    <property type="protein sequence ID" value="RBQ24371.1"/>
    <property type="molecule type" value="Genomic_DNA"/>
</dbReference>
<dbReference type="Gene3D" id="3.40.50.980">
    <property type="match status" value="1"/>
</dbReference>
<keyword evidence="2" id="KW-1185">Reference proteome</keyword>
<dbReference type="SUPFAM" id="SSF56801">
    <property type="entry name" value="Acetyl-CoA synthetase-like"/>
    <property type="match status" value="1"/>
</dbReference>
<reference evidence="1 2" key="1">
    <citation type="submission" date="2018-06" db="EMBL/GenBank/DDBJ databases">
        <title>Genomic insight into two independent archaeal endosymbiosis events.</title>
        <authorList>
            <person name="Lind A.E."/>
            <person name="Lewis W.H."/>
            <person name="Spang A."/>
            <person name="Guy L."/>
            <person name="Embley M.T."/>
            <person name="Ettema T.J.G."/>
        </authorList>
    </citation>
    <scope>NUCLEOTIDE SEQUENCE [LARGE SCALE GENOMIC DNA]</scope>
    <source>
        <strain evidence="1">NOE</strain>
    </source>
</reference>
<dbReference type="AlphaFoldDB" id="A0A366MDP1"/>
<evidence type="ECO:0000313" key="1">
    <source>
        <dbReference type="EMBL" id="RBQ24371.1"/>
    </source>
</evidence>
<evidence type="ECO:0000313" key="2">
    <source>
        <dbReference type="Proteomes" id="UP000253099"/>
    </source>
</evidence>
<comment type="caution">
    <text evidence="1">The sequence shown here is derived from an EMBL/GenBank/DDBJ whole genome shotgun (WGS) entry which is preliminary data.</text>
</comment>
<organism evidence="1 2">
    <name type="scientific">Candidatus Methanobinarius endosymbioticus</name>
    <dbReference type="NCBI Taxonomy" id="2006182"/>
    <lineage>
        <taxon>Archaea</taxon>
        <taxon>Methanobacteriati</taxon>
        <taxon>Methanobacteriota</taxon>
        <taxon>Methanomada group</taxon>
        <taxon>Methanobacteria</taxon>
        <taxon>Methanobacteriales</taxon>
        <taxon>Methanobacteriaceae</taxon>
        <taxon>Candidatus Methanobinarius</taxon>
    </lineage>
</organism>
<dbReference type="Gene3D" id="2.30.38.10">
    <property type="entry name" value="Luciferase, Domain 3"/>
    <property type="match status" value="1"/>
</dbReference>
<gene>
    <name evidence="1" type="ORF">ALNOE001_03040</name>
</gene>